<feature type="region of interest" description="Disordered" evidence="1">
    <location>
        <begin position="36"/>
        <end position="58"/>
    </location>
</feature>
<protein>
    <recommendedName>
        <fullName evidence="4">Transposase</fullName>
    </recommendedName>
</protein>
<evidence type="ECO:0000313" key="3">
    <source>
        <dbReference type="Proteomes" id="UP001501475"/>
    </source>
</evidence>
<dbReference type="Proteomes" id="UP001501475">
    <property type="component" value="Unassembled WGS sequence"/>
</dbReference>
<keyword evidence="3" id="KW-1185">Reference proteome</keyword>
<evidence type="ECO:0000313" key="2">
    <source>
        <dbReference type="EMBL" id="GAA1745325.1"/>
    </source>
</evidence>
<feature type="compositionally biased region" description="Basic and acidic residues" evidence="1">
    <location>
        <begin position="36"/>
        <end position="45"/>
    </location>
</feature>
<accession>A0ABN2K052</accession>
<dbReference type="EMBL" id="BAAAPN010000003">
    <property type="protein sequence ID" value="GAA1745325.1"/>
    <property type="molecule type" value="Genomic_DNA"/>
</dbReference>
<reference evidence="2 3" key="1">
    <citation type="journal article" date="2019" name="Int. J. Syst. Evol. Microbiol.">
        <title>The Global Catalogue of Microorganisms (GCM) 10K type strain sequencing project: providing services to taxonomists for standard genome sequencing and annotation.</title>
        <authorList>
            <consortium name="The Broad Institute Genomics Platform"/>
            <consortium name="The Broad Institute Genome Sequencing Center for Infectious Disease"/>
            <person name="Wu L."/>
            <person name="Ma J."/>
        </authorList>
    </citation>
    <scope>NUCLEOTIDE SEQUENCE [LARGE SCALE GENOMIC DNA]</scope>
    <source>
        <strain evidence="2 3">JCM 15591</strain>
    </source>
</reference>
<evidence type="ECO:0000256" key="1">
    <source>
        <dbReference type="SAM" id="MobiDB-lite"/>
    </source>
</evidence>
<gene>
    <name evidence="2" type="ORF">GCM10009810_02530</name>
</gene>
<sequence>MAFKLIESAQRHWRAVNAPHLVALVRAGATFKNGIRVERDNDQKGGDQLATSAPIHRS</sequence>
<proteinExistence type="predicted"/>
<evidence type="ECO:0008006" key="4">
    <source>
        <dbReference type="Google" id="ProtNLM"/>
    </source>
</evidence>
<comment type="caution">
    <text evidence="2">The sequence shown here is derived from an EMBL/GenBank/DDBJ whole genome shotgun (WGS) entry which is preliminary data.</text>
</comment>
<organism evidence="2 3">
    <name type="scientific">Nostocoides vanveenii</name>
    <dbReference type="NCBI Taxonomy" id="330835"/>
    <lineage>
        <taxon>Bacteria</taxon>
        <taxon>Bacillati</taxon>
        <taxon>Actinomycetota</taxon>
        <taxon>Actinomycetes</taxon>
        <taxon>Micrococcales</taxon>
        <taxon>Intrasporangiaceae</taxon>
        <taxon>Nostocoides</taxon>
    </lineage>
</organism>
<name>A0ABN2K052_9MICO</name>